<feature type="compositionally biased region" description="Low complexity" evidence="5">
    <location>
        <begin position="403"/>
        <end position="413"/>
    </location>
</feature>
<keyword evidence="1" id="KW-0808">Transferase</keyword>
<dbReference type="PANTHER" id="PTHR43289:SF34">
    <property type="entry name" value="SERINE_THREONINE-PROTEIN KINASE YBDM-RELATED"/>
    <property type="match status" value="1"/>
</dbReference>
<dbReference type="SUPFAM" id="SSF56112">
    <property type="entry name" value="Protein kinase-like (PK-like)"/>
    <property type="match status" value="1"/>
</dbReference>
<reference evidence="7 8" key="1">
    <citation type="journal article" date="2019" name="Int. J. Syst. Evol. Microbiol.">
        <title>The Global Catalogue of Microorganisms (GCM) 10K type strain sequencing project: providing services to taxonomists for standard genome sequencing and annotation.</title>
        <authorList>
            <consortium name="The Broad Institute Genomics Platform"/>
            <consortium name="The Broad Institute Genome Sequencing Center for Infectious Disease"/>
            <person name="Wu L."/>
            <person name="Ma J."/>
        </authorList>
    </citation>
    <scope>NUCLEOTIDE SEQUENCE [LARGE SCALE GENOMIC DNA]</scope>
    <source>
        <strain evidence="7 8">JCM 3106</strain>
    </source>
</reference>
<dbReference type="Gene3D" id="3.30.200.20">
    <property type="entry name" value="Phosphorylase Kinase, domain 1"/>
    <property type="match status" value="1"/>
</dbReference>
<dbReference type="Pfam" id="PF00069">
    <property type="entry name" value="Pkinase"/>
    <property type="match status" value="1"/>
</dbReference>
<dbReference type="Gene3D" id="1.10.510.10">
    <property type="entry name" value="Transferase(Phosphotransferase) domain 1"/>
    <property type="match status" value="1"/>
</dbReference>
<dbReference type="InterPro" id="IPR008271">
    <property type="entry name" value="Ser/Thr_kinase_AS"/>
</dbReference>
<dbReference type="EMBL" id="BAAAWD010000015">
    <property type="protein sequence ID" value="GAA3023080.1"/>
    <property type="molecule type" value="Genomic_DNA"/>
</dbReference>
<dbReference type="PANTHER" id="PTHR43289">
    <property type="entry name" value="MITOGEN-ACTIVATED PROTEIN KINASE KINASE KINASE 20-RELATED"/>
    <property type="match status" value="1"/>
</dbReference>
<evidence type="ECO:0000313" key="7">
    <source>
        <dbReference type="EMBL" id="GAA3023080.1"/>
    </source>
</evidence>
<evidence type="ECO:0000259" key="6">
    <source>
        <dbReference type="PROSITE" id="PS50011"/>
    </source>
</evidence>
<dbReference type="InterPro" id="IPR000719">
    <property type="entry name" value="Prot_kinase_dom"/>
</dbReference>
<feature type="compositionally biased region" description="Low complexity" evidence="5">
    <location>
        <begin position="345"/>
        <end position="367"/>
    </location>
</feature>
<evidence type="ECO:0000256" key="4">
    <source>
        <dbReference type="ARBA" id="ARBA00022840"/>
    </source>
</evidence>
<feature type="compositionally biased region" description="Low complexity" evidence="5">
    <location>
        <begin position="478"/>
        <end position="506"/>
    </location>
</feature>
<comment type="caution">
    <text evidence="7">The sequence shown here is derived from an EMBL/GenBank/DDBJ whole genome shotgun (WGS) entry which is preliminary data.</text>
</comment>
<accession>A0ABN3Y956</accession>
<evidence type="ECO:0000313" key="8">
    <source>
        <dbReference type="Proteomes" id="UP001499930"/>
    </source>
</evidence>
<keyword evidence="3" id="KW-0418">Kinase</keyword>
<sequence>MAEPLTPEDPRHLGAFELLGRLGTGSQGTVYLGRGQGGESVAVKLLHHGAAGDPEARARFLREVSVARRVAPFCTAPVLHADLAGSRPYIVSEYVPGPSLRRLVETEGPRRGASLARLAVSTATALAAIHRAGILHRDLKPANVLMGPEGPVVIDFGIARALDSPGTTATGVTMGTPSYLAPEQLGSGEVTAAADVFAWGVTMVFAATGRPAFGHDSIAAVINRILNAEPELGALEGPLRDLVAVCLSKDPALRPDAEHLVGRLTGAVLALPDPLPPSGTGDAAAGTVPGSAGRIGPVDPVTGATAGTVPASAGPVGSAGSVGSFGHGGSVTGAAAGAGSGSGTGTPPASPHASPAGPDAPGTPGTPERSRRPVGLLFAGVAVVAALGTATGTVVLLQAGEKAAAAPRAVPGATETGPGRTVLPGDPSGTGQESPAPSEDGAATTSPPSRPRAQPSLRPGEDRWPNAGEAGWESEGVPSPSTTSSAEPAGSARPSRTPGVSSTPGVSPAPAPSSGPSTTPTAGPTVKPTPGPTVKPTIKPTVKPTVKPTAGPTVKPTTKPTVRPTVKPSPKPTPRRLNPHTATGVCGGGYRVVGSRSLGGVATVHLLYNGAAGRNCVVTLSKYVIPSKVAMNATLRVKGGPSRGNPGRFTAYAGPVRLPAAKKCVIWGGSYGSRSWTSGWSHCG</sequence>
<dbReference type="InterPro" id="IPR011009">
    <property type="entry name" value="Kinase-like_dom_sf"/>
</dbReference>
<feature type="region of interest" description="Disordered" evidence="5">
    <location>
        <begin position="403"/>
        <end position="583"/>
    </location>
</feature>
<feature type="compositionally biased region" description="Low complexity" evidence="5">
    <location>
        <begin position="534"/>
        <end position="566"/>
    </location>
</feature>
<dbReference type="Proteomes" id="UP001499930">
    <property type="component" value="Unassembled WGS sequence"/>
</dbReference>
<feature type="compositionally biased region" description="Low complexity" evidence="5">
    <location>
        <begin position="514"/>
        <end position="526"/>
    </location>
</feature>
<feature type="region of interest" description="Disordered" evidence="5">
    <location>
        <begin position="333"/>
        <end position="371"/>
    </location>
</feature>
<evidence type="ECO:0000256" key="5">
    <source>
        <dbReference type="SAM" id="MobiDB-lite"/>
    </source>
</evidence>
<dbReference type="CDD" id="cd14014">
    <property type="entry name" value="STKc_PknB_like"/>
    <property type="match status" value="1"/>
</dbReference>
<keyword evidence="8" id="KW-1185">Reference proteome</keyword>
<feature type="domain" description="Protein kinase" evidence="6">
    <location>
        <begin position="16"/>
        <end position="269"/>
    </location>
</feature>
<organism evidence="7 8">
    <name type="scientific">Streptosporangium longisporum</name>
    <dbReference type="NCBI Taxonomy" id="46187"/>
    <lineage>
        <taxon>Bacteria</taxon>
        <taxon>Bacillati</taxon>
        <taxon>Actinomycetota</taxon>
        <taxon>Actinomycetes</taxon>
        <taxon>Streptosporangiales</taxon>
        <taxon>Streptosporangiaceae</taxon>
        <taxon>Streptosporangium</taxon>
    </lineage>
</organism>
<dbReference type="PROSITE" id="PS00108">
    <property type="entry name" value="PROTEIN_KINASE_ST"/>
    <property type="match status" value="1"/>
</dbReference>
<proteinExistence type="predicted"/>
<dbReference type="SMART" id="SM00220">
    <property type="entry name" value="S_TKc"/>
    <property type="match status" value="1"/>
</dbReference>
<protein>
    <recommendedName>
        <fullName evidence="6">Protein kinase domain-containing protein</fullName>
    </recommendedName>
</protein>
<name>A0ABN3Y956_9ACTN</name>
<keyword evidence="4" id="KW-0067">ATP-binding</keyword>
<keyword evidence="2" id="KW-0547">Nucleotide-binding</keyword>
<feature type="compositionally biased region" description="Gly residues" evidence="5">
    <location>
        <begin position="333"/>
        <end position="344"/>
    </location>
</feature>
<evidence type="ECO:0000256" key="3">
    <source>
        <dbReference type="ARBA" id="ARBA00022777"/>
    </source>
</evidence>
<dbReference type="PROSITE" id="PS50011">
    <property type="entry name" value="PROTEIN_KINASE_DOM"/>
    <property type="match status" value="1"/>
</dbReference>
<evidence type="ECO:0000256" key="1">
    <source>
        <dbReference type="ARBA" id="ARBA00022679"/>
    </source>
</evidence>
<evidence type="ECO:0000256" key="2">
    <source>
        <dbReference type="ARBA" id="ARBA00022741"/>
    </source>
</evidence>
<feature type="region of interest" description="Disordered" evidence="5">
    <location>
        <begin position="273"/>
        <end position="303"/>
    </location>
</feature>
<gene>
    <name evidence="7" type="ORF">GCM10017559_55390</name>
</gene>
<dbReference type="RefSeq" id="WP_344900416.1">
    <property type="nucleotide sequence ID" value="NZ_BAAAWD010000015.1"/>
</dbReference>